<gene>
    <name evidence="1" type="ORF">IAD28_06005</name>
</gene>
<dbReference type="PROSITE" id="PS51197">
    <property type="entry name" value="HTH_RRF2_2"/>
    <property type="match status" value="1"/>
</dbReference>
<dbReference type="GO" id="GO:0005829">
    <property type="term" value="C:cytosol"/>
    <property type="evidence" value="ECO:0007669"/>
    <property type="project" value="TreeGrafter"/>
</dbReference>
<protein>
    <submittedName>
        <fullName evidence="1">Rrf2 family transcriptional regulator</fullName>
    </submittedName>
</protein>
<dbReference type="Proteomes" id="UP000823960">
    <property type="component" value="Unassembled WGS sequence"/>
</dbReference>
<accession>A0A9D1NS39</accession>
<proteinExistence type="predicted"/>
<name>A0A9D1NS39_9FIRM</name>
<evidence type="ECO:0000313" key="2">
    <source>
        <dbReference type="Proteomes" id="UP000823960"/>
    </source>
</evidence>
<dbReference type="PANTHER" id="PTHR33221:SF15">
    <property type="entry name" value="HTH-TYPE TRANSCRIPTIONAL REGULATOR YWGB-RELATED"/>
    <property type="match status" value="1"/>
</dbReference>
<reference evidence="1" key="1">
    <citation type="submission" date="2020-10" db="EMBL/GenBank/DDBJ databases">
        <authorList>
            <person name="Gilroy R."/>
        </authorList>
    </citation>
    <scope>NUCLEOTIDE SEQUENCE</scope>
    <source>
        <strain evidence="1">1370</strain>
    </source>
</reference>
<dbReference type="InterPro" id="IPR036388">
    <property type="entry name" value="WH-like_DNA-bd_sf"/>
</dbReference>
<dbReference type="AlphaFoldDB" id="A0A9D1NS39"/>
<comment type="caution">
    <text evidence="1">The sequence shown here is derived from an EMBL/GenBank/DDBJ whole genome shotgun (WGS) entry which is preliminary data.</text>
</comment>
<sequence>MQISSRFTLSVHILLCIDLFSDTKKVTSDFLAGSTNINPVVVRRLLGELKAAGLVLIARGTGGATLAKSADEITLYDIYLASRCVGDDGLFHFHENPNKSCPVGRSIHSALGGELERIQRVMESELRAVTLEMIKNKIKI</sequence>
<dbReference type="InterPro" id="IPR000944">
    <property type="entry name" value="Tscrpt_reg_Rrf2"/>
</dbReference>
<dbReference type="GO" id="GO:0003700">
    <property type="term" value="F:DNA-binding transcription factor activity"/>
    <property type="evidence" value="ECO:0007669"/>
    <property type="project" value="TreeGrafter"/>
</dbReference>
<dbReference type="EMBL" id="DVOL01000087">
    <property type="protein sequence ID" value="HIV11226.1"/>
    <property type="molecule type" value="Genomic_DNA"/>
</dbReference>
<evidence type="ECO:0000313" key="1">
    <source>
        <dbReference type="EMBL" id="HIV11226.1"/>
    </source>
</evidence>
<organism evidence="1 2">
    <name type="scientific">Candidatus Faeciplasma avium</name>
    <dbReference type="NCBI Taxonomy" id="2840798"/>
    <lineage>
        <taxon>Bacteria</taxon>
        <taxon>Bacillati</taxon>
        <taxon>Bacillota</taxon>
        <taxon>Clostridia</taxon>
        <taxon>Eubacteriales</taxon>
        <taxon>Oscillospiraceae</taxon>
        <taxon>Oscillospiraceae incertae sedis</taxon>
        <taxon>Candidatus Faeciplasma</taxon>
    </lineage>
</organism>
<dbReference type="Gene3D" id="1.10.10.10">
    <property type="entry name" value="Winged helix-like DNA-binding domain superfamily/Winged helix DNA-binding domain"/>
    <property type="match status" value="1"/>
</dbReference>
<dbReference type="SUPFAM" id="SSF46785">
    <property type="entry name" value="Winged helix' DNA-binding domain"/>
    <property type="match status" value="1"/>
</dbReference>
<dbReference type="Pfam" id="PF02082">
    <property type="entry name" value="Rrf2"/>
    <property type="match status" value="1"/>
</dbReference>
<dbReference type="PANTHER" id="PTHR33221">
    <property type="entry name" value="WINGED HELIX-TURN-HELIX TRANSCRIPTIONAL REGULATOR, RRF2 FAMILY"/>
    <property type="match status" value="1"/>
</dbReference>
<reference evidence="1" key="2">
    <citation type="journal article" date="2021" name="PeerJ">
        <title>Extensive microbial diversity within the chicken gut microbiome revealed by metagenomics and culture.</title>
        <authorList>
            <person name="Gilroy R."/>
            <person name="Ravi A."/>
            <person name="Getino M."/>
            <person name="Pursley I."/>
            <person name="Horton D.L."/>
            <person name="Alikhan N.F."/>
            <person name="Baker D."/>
            <person name="Gharbi K."/>
            <person name="Hall N."/>
            <person name="Watson M."/>
            <person name="Adriaenssens E.M."/>
            <person name="Foster-Nyarko E."/>
            <person name="Jarju S."/>
            <person name="Secka A."/>
            <person name="Antonio M."/>
            <person name="Oren A."/>
            <person name="Chaudhuri R.R."/>
            <person name="La Ragione R."/>
            <person name="Hildebrand F."/>
            <person name="Pallen M.J."/>
        </authorList>
    </citation>
    <scope>NUCLEOTIDE SEQUENCE</scope>
    <source>
        <strain evidence="1">1370</strain>
    </source>
</reference>
<dbReference type="InterPro" id="IPR036390">
    <property type="entry name" value="WH_DNA-bd_sf"/>
</dbReference>